<dbReference type="InterPro" id="IPR011993">
    <property type="entry name" value="PH-like_dom_sf"/>
</dbReference>
<dbReference type="Gene3D" id="1.20.120.720">
    <property type="entry name" value="Myosin VI head, motor domain, U50 subdomain"/>
    <property type="match status" value="1"/>
</dbReference>
<dbReference type="Pfam" id="PF21989">
    <property type="entry name" value="RA_2"/>
    <property type="match status" value="2"/>
</dbReference>
<dbReference type="Gene3D" id="3.40.850.10">
    <property type="entry name" value="Kinesin motor domain"/>
    <property type="match status" value="1"/>
</dbReference>
<dbReference type="PROSITE" id="PS51016">
    <property type="entry name" value="MYTH4"/>
    <property type="match status" value="2"/>
</dbReference>
<dbReference type="CDD" id="cd14473">
    <property type="entry name" value="FERM_B-lobe"/>
    <property type="match status" value="2"/>
</dbReference>
<dbReference type="InterPro" id="IPR000857">
    <property type="entry name" value="MyTH4_dom"/>
</dbReference>
<evidence type="ECO:0000256" key="7">
    <source>
        <dbReference type="SAM" id="Coils"/>
    </source>
</evidence>
<dbReference type="GO" id="GO:0003774">
    <property type="term" value="F:cytoskeletal motor activity"/>
    <property type="evidence" value="ECO:0007669"/>
    <property type="project" value="InterPro"/>
</dbReference>
<dbReference type="CDD" id="cd13204">
    <property type="entry name" value="FERM_C2_myosin_like"/>
    <property type="match status" value="1"/>
</dbReference>
<evidence type="ECO:0000256" key="6">
    <source>
        <dbReference type="PROSITE-ProRule" id="PRU00782"/>
    </source>
</evidence>
<dbReference type="InterPro" id="IPR036961">
    <property type="entry name" value="Kinesin_motor_dom_sf"/>
</dbReference>
<dbReference type="GO" id="GO:0007165">
    <property type="term" value="P:signal transduction"/>
    <property type="evidence" value="ECO:0007669"/>
    <property type="project" value="InterPro"/>
</dbReference>
<dbReference type="Gene3D" id="1.20.80.10">
    <property type="match status" value="2"/>
</dbReference>
<dbReference type="InterPro" id="IPR019748">
    <property type="entry name" value="FERM_central"/>
</dbReference>
<dbReference type="InterPro" id="IPR019749">
    <property type="entry name" value="Band_41_domain"/>
</dbReference>
<dbReference type="Pfam" id="PF24522">
    <property type="entry name" value="KRIT1_FRMD8_FERM_C"/>
    <property type="match status" value="1"/>
</dbReference>
<keyword evidence="14" id="KW-1185">Reference proteome</keyword>
<keyword evidence="7" id="KW-0175">Coiled coil</keyword>
<keyword evidence="5" id="KW-0505">Motor protein</keyword>
<protein>
    <submittedName>
        <fullName evidence="13">Myosin-VIIa</fullName>
    </submittedName>
</protein>
<feature type="domain" description="MyTH4" evidence="11">
    <location>
        <begin position="645"/>
        <end position="793"/>
    </location>
</feature>
<dbReference type="Gene3D" id="2.30.29.30">
    <property type="entry name" value="Pleckstrin-homology domain (PH domain)/Phosphotyrosine-binding domain (PTB)"/>
    <property type="match status" value="2"/>
</dbReference>
<dbReference type="SMART" id="SM00139">
    <property type="entry name" value="MyTH4"/>
    <property type="match status" value="2"/>
</dbReference>
<dbReference type="PROSITE" id="PS51456">
    <property type="entry name" value="MYOSIN_MOTOR"/>
    <property type="match status" value="1"/>
</dbReference>
<dbReference type="Gene3D" id="1.20.58.530">
    <property type="match status" value="1"/>
</dbReference>
<dbReference type="Gene3D" id="1.25.40.530">
    <property type="entry name" value="MyTH4 domain"/>
    <property type="match status" value="2"/>
</dbReference>
<dbReference type="SUPFAM" id="SSF52540">
    <property type="entry name" value="P-loop containing nucleoside triphosphate hydrolases"/>
    <property type="match status" value="1"/>
</dbReference>
<dbReference type="GO" id="GO:0005524">
    <property type="term" value="F:ATP binding"/>
    <property type="evidence" value="ECO:0007669"/>
    <property type="project" value="UniProtKB-KW"/>
</dbReference>
<feature type="region of interest" description="Disordered" evidence="8">
    <location>
        <begin position="531"/>
        <end position="575"/>
    </location>
</feature>
<evidence type="ECO:0000259" key="12">
    <source>
        <dbReference type="PROSITE" id="PS51456"/>
    </source>
</evidence>
<evidence type="ECO:0000256" key="1">
    <source>
        <dbReference type="ARBA" id="ARBA00022468"/>
    </source>
</evidence>
<sequence length="1683" mass="194973">MAKALYSRTFTWLVNQINSCTNPGIDSQRFIGVLDIFGFENFSTNSFEQLCINFTNEKLHKFFNHYVFALEQQTYKEEGIKFSHITFTDNTECLELIEKPPKCVLRLLDEECRFPRGTDQSYLEKLHHELGRHPYFVKGADKRQWTIEFGVLHYAGPVVYKVNRFLQKNKDVQQDMFFDFLEISSNPFCREIARYRDLLLSYMESAAKKATKSKSLITGTKSGKGKPTVGDTFRTQLLALVDMLDITTPWYVRCLKPNHDKASKFYDDDLIISQLRYSGMLDIVRIRKEGYPVHVPAREFLAKYQCLASGGRDSLPPDPKQAARVILSSLKVPETEWQVGKTKVFLRHTVFEPLEIRRRKYLSKNALLIQKVWRGYCQRRRFIRLRWSAIIIQKNFRGSRLRIHFVRMRRAVVVIQAHYRGMLAREFAVALRKKRAEEEAKRKRLKRLEDERRAKELAEKTMEESYREAQKELLTLAKIAEHRIKKAVKNTGEVDLDEMFKFLADDPKKTSGKEETSFLASITEDLEQMFQKADAASEPAKKPSRPAPQAPAQAAGRGGEGQRPQPSLSRTQRRQRRVMKKLLGVEDEMARKEEAFDPSAYPMIKFAEMYFNDFPKDAGGFSTLSLRRAPKIKNPILKAEMLTYTGKANIPTSLVHMHDPENVNIACGIFKDLCKLLRGDLKQDQYSLTIQSTIAYGIERPELRDEIFCQLIRQVTENPKDEAVFRGWHFLALCTIAFPPSKNFNKYLQAFYQLKTDDRLIGRYADFCLKTIRQTKASARRYPPSSIEIAAVRNLNPLICRFYFLDGKAKAMGVSPTSTATDVIRALAEKIELQIVDGWALYEVNPEREHFIKGHEYIADVLAQWERDRRSSMTMTKYTTVSHKPSYTAALGGGDSKFVFRKRMFRRPKEIPEDPVEYHLMYAQAVHSVVKIDEFPINQDVALQLAGLHAQVLWGDHVQGMGSRYDEVEQYLHPRITAEDRNKTREDWKKAIAVAHKSYGMGKTVIEAKVWYLSAVKYYQLYGCTFFHVIYKGFWAHPNNLILAVGVKGIAFVNQNTKIIMAEYKYSQLQSVAVGMVEETVTLNMKAMGQGEQRNFSFETEQKEDIASLIASYSPAHGNWQRVGEAKTKMVQPTEEERATLWQEVWKCRKALAVEHKMLQEPPEKANFLTTTLRRYNRARLERLRRAREGADFEKIFKQSFWSYSKSMLKQPLSVLEGEKGDELEDTALKLFYTIQQHAGITPSSGSGFMEVEADDCVTMIQLATQKCLEKEALCNEFYLQLVKQTTDQPDPNGRINIQNWRFMCLTCGVVVPRNKVILNYLQAHLRRCSLDPHTDEGKYAQFAMQCLNRTIGAKNRKYPPSYREVQCIIRRRPIHERFYFMDSQFRGVEFDASATTQEVVAVVKERIGLLPRAMGFSLFEVFGQLERNMLPNEKVADAMFKWEKYARSTHSPKTLKLTFKKRLFVKPFMNPNDSIEFRLLLHQAIDDVVSDRFPLSLSEAVYLAGLRAQVVLGPYSERIDLVDYHSIIERYVPKYMRTRARPEDVARKHRDHGDLSEQECNENYLLFIRQWPLYGSTIFDVLQGYTGTLPKNLWLAVNEHGVHILKRREKEPLVSYEYKDIVNYSPSLKNLMIVTESLTKGTKFVFNTSQASQIAHLIRDYTRVIVERQRLSQSGYSRRPPR</sequence>
<dbReference type="InterPro" id="IPR057096">
    <property type="entry name" value="KRIT1_FRMD8_FERM_C"/>
</dbReference>
<dbReference type="PANTHER" id="PTHR46049:SF5">
    <property type="entry name" value="PLECKSTRIN HOMOLOGY DOMAIN-CONTAINING FAMILY H MEMBER 3"/>
    <property type="match status" value="1"/>
</dbReference>
<feature type="domain" description="MyTH4" evidence="11">
    <location>
        <begin position="1204"/>
        <end position="1370"/>
    </location>
</feature>
<evidence type="ECO:0000256" key="5">
    <source>
        <dbReference type="ARBA" id="ARBA00023175"/>
    </source>
</evidence>
<dbReference type="PROSITE" id="PS50096">
    <property type="entry name" value="IQ"/>
    <property type="match status" value="3"/>
</dbReference>
<feature type="domain" description="Ras-associating" evidence="10">
    <location>
        <begin position="1378"/>
        <end position="1465"/>
    </location>
</feature>
<dbReference type="Gene3D" id="3.10.20.90">
    <property type="entry name" value="Phosphatidylinositol 3-kinase Catalytic Subunit, Chain A, domain 1"/>
    <property type="match status" value="2"/>
</dbReference>
<dbReference type="Gene3D" id="1.20.5.190">
    <property type="match status" value="1"/>
</dbReference>
<dbReference type="SMART" id="SM00314">
    <property type="entry name" value="RA"/>
    <property type="match status" value="2"/>
</dbReference>
<keyword evidence="1" id="KW-0343">GTPase activation</keyword>
<dbReference type="InterPro" id="IPR029071">
    <property type="entry name" value="Ubiquitin-like_domsf"/>
</dbReference>
<dbReference type="SUPFAM" id="SSF47031">
    <property type="entry name" value="Second domain of FERM"/>
    <property type="match status" value="2"/>
</dbReference>
<dbReference type="InterPro" id="IPR000299">
    <property type="entry name" value="FERM_domain"/>
</dbReference>
<evidence type="ECO:0000259" key="9">
    <source>
        <dbReference type="PROSITE" id="PS50057"/>
    </source>
</evidence>
<dbReference type="SMART" id="SM00295">
    <property type="entry name" value="B41"/>
    <property type="match status" value="2"/>
</dbReference>
<dbReference type="Pfam" id="PF00612">
    <property type="entry name" value="IQ"/>
    <property type="match status" value="3"/>
</dbReference>
<dbReference type="Pfam" id="PF00373">
    <property type="entry name" value="FERM_M"/>
    <property type="match status" value="2"/>
</dbReference>
<comment type="caution">
    <text evidence="6">Lacks conserved residue(s) required for the propagation of feature annotation.</text>
</comment>
<dbReference type="SMART" id="SM00242">
    <property type="entry name" value="MYSc"/>
    <property type="match status" value="1"/>
</dbReference>
<dbReference type="EMBL" id="CASHTH010001134">
    <property type="protein sequence ID" value="CAI8011927.1"/>
    <property type="molecule type" value="Genomic_DNA"/>
</dbReference>
<organism evidence="13 14">
    <name type="scientific">Geodia barretti</name>
    <name type="common">Barrett's horny sponge</name>
    <dbReference type="NCBI Taxonomy" id="519541"/>
    <lineage>
        <taxon>Eukaryota</taxon>
        <taxon>Metazoa</taxon>
        <taxon>Porifera</taxon>
        <taxon>Demospongiae</taxon>
        <taxon>Heteroscleromorpha</taxon>
        <taxon>Tetractinellida</taxon>
        <taxon>Astrophorina</taxon>
        <taxon>Geodiidae</taxon>
        <taxon>Geodia</taxon>
    </lineage>
</organism>
<feature type="domain" description="Myosin motor" evidence="12">
    <location>
        <begin position="1"/>
        <end position="359"/>
    </location>
</feature>
<dbReference type="GO" id="GO:0003779">
    <property type="term" value="F:actin binding"/>
    <property type="evidence" value="ECO:0007669"/>
    <property type="project" value="UniProtKB-KW"/>
</dbReference>
<dbReference type="SUPFAM" id="SSF50729">
    <property type="entry name" value="PH domain-like"/>
    <property type="match status" value="2"/>
</dbReference>
<evidence type="ECO:0000259" key="11">
    <source>
        <dbReference type="PROSITE" id="PS51016"/>
    </source>
</evidence>
<dbReference type="SUPFAM" id="SSF54236">
    <property type="entry name" value="Ubiquitin-like"/>
    <property type="match status" value="2"/>
</dbReference>
<dbReference type="GO" id="GO:0016459">
    <property type="term" value="C:myosin complex"/>
    <property type="evidence" value="ECO:0007669"/>
    <property type="project" value="UniProtKB-KW"/>
</dbReference>
<keyword evidence="4 6" id="KW-0518">Myosin</keyword>
<proteinExistence type="inferred from homology"/>
<dbReference type="GO" id="GO:0005096">
    <property type="term" value="F:GTPase activator activity"/>
    <property type="evidence" value="ECO:0007669"/>
    <property type="project" value="UniProtKB-KW"/>
</dbReference>
<evidence type="ECO:0000313" key="14">
    <source>
        <dbReference type="Proteomes" id="UP001174909"/>
    </source>
</evidence>
<dbReference type="CDD" id="cd17208">
    <property type="entry name" value="FERM_F1_DdMyo7_like"/>
    <property type="match status" value="1"/>
</dbReference>
<comment type="caution">
    <text evidence="13">The sequence shown here is derived from an EMBL/GenBank/DDBJ whole genome shotgun (WGS) entry which is preliminary data.</text>
</comment>
<feature type="region of interest" description="Actin-binding" evidence="6">
    <location>
        <begin position="237"/>
        <end position="259"/>
    </location>
</feature>
<dbReference type="Gene3D" id="6.20.240.20">
    <property type="match status" value="1"/>
</dbReference>
<dbReference type="SMART" id="SM00015">
    <property type="entry name" value="IQ"/>
    <property type="match status" value="3"/>
</dbReference>
<dbReference type="PRINTS" id="PR00193">
    <property type="entry name" value="MYOSINHEAVY"/>
</dbReference>
<keyword evidence="2" id="KW-0547">Nucleotide-binding</keyword>
<reference evidence="13" key="1">
    <citation type="submission" date="2023-03" db="EMBL/GenBank/DDBJ databases">
        <authorList>
            <person name="Steffen K."/>
            <person name="Cardenas P."/>
        </authorList>
    </citation>
    <scope>NUCLEOTIDE SEQUENCE</scope>
</reference>
<feature type="coiled-coil region" evidence="7">
    <location>
        <begin position="428"/>
        <end position="468"/>
    </location>
</feature>
<feature type="domain" description="FERM" evidence="9">
    <location>
        <begin position="798"/>
        <end position="1121"/>
    </location>
</feature>
<dbReference type="InterPro" id="IPR035963">
    <property type="entry name" value="FERM_2"/>
</dbReference>
<dbReference type="InterPro" id="IPR001609">
    <property type="entry name" value="Myosin_head_motor_dom-like"/>
</dbReference>
<gene>
    <name evidence="13" type="ORF">GBAR_LOCUS7653</name>
</gene>
<evidence type="ECO:0000256" key="2">
    <source>
        <dbReference type="ARBA" id="ARBA00022741"/>
    </source>
</evidence>
<evidence type="ECO:0000256" key="8">
    <source>
        <dbReference type="SAM" id="MobiDB-lite"/>
    </source>
</evidence>
<evidence type="ECO:0000313" key="13">
    <source>
        <dbReference type="EMBL" id="CAI8011927.1"/>
    </source>
</evidence>
<dbReference type="InterPro" id="IPR038185">
    <property type="entry name" value="MyTH4_dom_sf"/>
</dbReference>
<dbReference type="InterPro" id="IPR000048">
    <property type="entry name" value="IQ_motif_EF-hand-BS"/>
</dbReference>
<evidence type="ECO:0000256" key="3">
    <source>
        <dbReference type="ARBA" id="ARBA00022840"/>
    </source>
</evidence>
<dbReference type="Proteomes" id="UP001174909">
    <property type="component" value="Unassembled WGS sequence"/>
</dbReference>
<dbReference type="PROSITE" id="PS50200">
    <property type="entry name" value="RA"/>
    <property type="match status" value="2"/>
</dbReference>
<keyword evidence="3" id="KW-0067">ATP-binding</keyword>
<dbReference type="Pfam" id="PF00784">
    <property type="entry name" value="MyTH4"/>
    <property type="match status" value="2"/>
</dbReference>
<feature type="domain" description="FERM" evidence="9">
    <location>
        <begin position="1375"/>
        <end position="1670"/>
    </location>
</feature>
<keyword evidence="6" id="KW-0009">Actin-binding</keyword>
<dbReference type="PANTHER" id="PTHR46049">
    <property type="entry name" value="AGAP003327-PA"/>
    <property type="match status" value="1"/>
</dbReference>
<dbReference type="InterPro" id="IPR014352">
    <property type="entry name" value="FERM/acyl-CoA-bd_prot_sf"/>
</dbReference>
<dbReference type="InterPro" id="IPR027417">
    <property type="entry name" value="P-loop_NTPase"/>
</dbReference>
<feature type="domain" description="Ras-associating" evidence="10">
    <location>
        <begin position="796"/>
        <end position="905"/>
    </location>
</feature>
<comment type="similarity">
    <text evidence="6">Belongs to the TRAFAC class myosin-kinesin ATPase superfamily. Myosin family.</text>
</comment>
<dbReference type="InterPro" id="IPR051724">
    <property type="entry name" value="Actin_motor_Myosin"/>
</dbReference>
<accession>A0AA35RKV1</accession>
<evidence type="ECO:0000256" key="4">
    <source>
        <dbReference type="ARBA" id="ARBA00023123"/>
    </source>
</evidence>
<evidence type="ECO:0000259" key="10">
    <source>
        <dbReference type="PROSITE" id="PS50200"/>
    </source>
</evidence>
<dbReference type="Pfam" id="PF00063">
    <property type="entry name" value="Myosin_head"/>
    <property type="match status" value="1"/>
</dbReference>
<name>A0AA35RKV1_GEOBA</name>
<dbReference type="PROSITE" id="PS50057">
    <property type="entry name" value="FERM_3"/>
    <property type="match status" value="2"/>
</dbReference>
<dbReference type="InterPro" id="IPR000159">
    <property type="entry name" value="RA_dom"/>
</dbReference>